<accession>A0AAV1TU81</accession>
<gene>
    <name evidence="2" type="ORF">PM001_LOCUS11119</name>
</gene>
<dbReference type="AlphaFoldDB" id="A0AAV1TU81"/>
<protein>
    <recommendedName>
        <fullName evidence="4">Reverse transcriptase</fullName>
    </recommendedName>
</protein>
<evidence type="ECO:0000313" key="3">
    <source>
        <dbReference type="Proteomes" id="UP001162060"/>
    </source>
</evidence>
<dbReference type="SUPFAM" id="SSF56672">
    <property type="entry name" value="DNA/RNA polymerases"/>
    <property type="match status" value="1"/>
</dbReference>
<dbReference type="InterPro" id="IPR043502">
    <property type="entry name" value="DNA/RNA_pol_sf"/>
</dbReference>
<evidence type="ECO:0008006" key="4">
    <source>
        <dbReference type="Google" id="ProtNLM"/>
    </source>
</evidence>
<evidence type="ECO:0000313" key="2">
    <source>
        <dbReference type="EMBL" id="CAK7925969.1"/>
    </source>
</evidence>
<reference evidence="2" key="1">
    <citation type="submission" date="2024-01" db="EMBL/GenBank/DDBJ databases">
        <authorList>
            <person name="Webb A."/>
        </authorList>
    </citation>
    <scope>NUCLEOTIDE SEQUENCE</scope>
    <source>
        <strain evidence="2">Pm1</strain>
    </source>
</reference>
<sequence>MRRDHGTEREEQDNRLSSLDVNLADNRTGMDRSEATQRSKEDKPSKIDEADSAEAPVYYHESEGLFADDIEQHLAVLQEMSTATEEVTINDIQIGDPDVPLTADQQRLRSLIWRSRHLLMGKENALPPAARGAICDIDVGGAAPIAQRVRPVAPEYREKLSDLIKGLLADKIVQPSTSTWASPIVVIIKKNGVDIRLCIDYRRVNQLTRLMVYPMPLISDLLEDLDKALWYCSLDMASGFWVVEMNGQRSRIESTQ</sequence>
<name>A0AAV1TU81_9STRA</name>
<dbReference type="Gene3D" id="3.10.10.10">
    <property type="entry name" value="HIV Type 1 Reverse Transcriptase, subunit A, domain 1"/>
    <property type="match status" value="1"/>
</dbReference>
<comment type="caution">
    <text evidence="2">The sequence shown here is derived from an EMBL/GenBank/DDBJ whole genome shotgun (WGS) entry which is preliminary data.</text>
</comment>
<dbReference type="CDD" id="cd01647">
    <property type="entry name" value="RT_LTR"/>
    <property type="match status" value="1"/>
</dbReference>
<evidence type="ECO:0000256" key="1">
    <source>
        <dbReference type="SAM" id="MobiDB-lite"/>
    </source>
</evidence>
<feature type="compositionally biased region" description="Basic and acidic residues" evidence="1">
    <location>
        <begin position="1"/>
        <end position="14"/>
    </location>
</feature>
<proteinExistence type="predicted"/>
<dbReference type="InterPro" id="IPR051320">
    <property type="entry name" value="Viral_Replic_Matur_Polypro"/>
</dbReference>
<dbReference type="Proteomes" id="UP001162060">
    <property type="component" value="Unassembled WGS sequence"/>
</dbReference>
<dbReference type="Gene3D" id="3.30.70.270">
    <property type="match status" value="1"/>
</dbReference>
<feature type="region of interest" description="Disordered" evidence="1">
    <location>
        <begin position="1"/>
        <end position="53"/>
    </location>
</feature>
<dbReference type="PANTHER" id="PTHR33064:SF37">
    <property type="entry name" value="RIBONUCLEASE H"/>
    <property type="match status" value="1"/>
</dbReference>
<organism evidence="2 3">
    <name type="scientific">Peronospora matthiolae</name>
    <dbReference type="NCBI Taxonomy" id="2874970"/>
    <lineage>
        <taxon>Eukaryota</taxon>
        <taxon>Sar</taxon>
        <taxon>Stramenopiles</taxon>
        <taxon>Oomycota</taxon>
        <taxon>Peronosporomycetes</taxon>
        <taxon>Peronosporales</taxon>
        <taxon>Peronosporaceae</taxon>
        <taxon>Peronospora</taxon>
    </lineage>
</organism>
<dbReference type="EMBL" id="CAKLBY020000093">
    <property type="protein sequence ID" value="CAK7925969.1"/>
    <property type="molecule type" value="Genomic_DNA"/>
</dbReference>
<dbReference type="PANTHER" id="PTHR33064">
    <property type="entry name" value="POL PROTEIN"/>
    <property type="match status" value="1"/>
</dbReference>
<feature type="compositionally biased region" description="Basic and acidic residues" evidence="1">
    <location>
        <begin position="28"/>
        <end position="49"/>
    </location>
</feature>
<dbReference type="InterPro" id="IPR043128">
    <property type="entry name" value="Rev_trsase/Diguanyl_cyclase"/>
</dbReference>